<dbReference type="Proteomes" id="UP000218323">
    <property type="component" value="Unassembled WGS sequence"/>
</dbReference>
<evidence type="ECO:0000256" key="1">
    <source>
        <dbReference type="ARBA" id="ARBA00006739"/>
    </source>
</evidence>
<comment type="caution">
    <text evidence="5">The sequence shown here is derived from an EMBL/GenBank/DDBJ whole genome shotgun (WGS) entry which is preliminary data.</text>
</comment>
<gene>
    <name evidence="5" type="ORF">COA07_03115</name>
</gene>
<dbReference type="AlphaFoldDB" id="A0A2A4ID38"/>
<dbReference type="SUPFAM" id="SSF53448">
    <property type="entry name" value="Nucleotide-diphospho-sugar transferases"/>
    <property type="match status" value="1"/>
</dbReference>
<evidence type="ECO:0000256" key="2">
    <source>
        <dbReference type="ARBA" id="ARBA00022676"/>
    </source>
</evidence>
<evidence type="ECO:0000259" key="4">
    <source>
        <dbReference type="Pfam" id="PF00535"/>
    </source>
</evidence>
<keyword evidence="2" id="KW-0328">Glycosyltransferase</keyword>
<proteinExistence type="inferred from homology"/>
<feature type="domain" description="Glycosyltransferase 2-like" evidence="4">
    <location>
        <begin position="8"/>
        <end position="133"/>
    </location>
</feature>
<comment type="similarity">
    <text evidence="1">Belongs to the glycosyltransferase 2 family.</text>
</comment>
<protein>
    <submittedName>
        <fullName evidence="5">Glycosyl transferase</fullName>
    </submittedName>
</protein>
<evidence type="ECO:0000313" key="5">
    <source>
        <dbReference type="EMBL" id="PCG15964.1"/>
    </source>
</evidence>
<dbReference type="EMBL" id="NWVC01000001">
    <property type="protein sequence ID" value="PCG15964.1"/>
    <property type="molecule type" value="Genomic_DNA"/>
</dbReference>
<dbReference type="RefSeq" id="WP_096640418.1">
    <property type="nucleotide sequence ID" value="NZ_NWVC01000001.1"/>
</dbReference>
<reference evidence="5 6" key="1">
    <citation type="submission" date="2017-09" db="EMBL/GenBank/DDBJ databases">
        <title>Sphingomonas adhaesiva DSM 7418, whole genome shotgun sequence.</title>
        <authorList>
            <person name="Feng G."/>
            <person name="Zhu H."/>
        </authorList>
    </citation>
    <scope>NUCLEOTIDE SEQUENCE [LARGE SCALE GENOMIC DNA]</scope>
    <source>
        <strain evidence="5 6">DSM 7418</strain>
    </source>
</reference>
<dbReference type="PANTHER" id="PTHR43179">
    <property type="entry name" value="RHAMNOSYLTRANSFERASE WBBL"/>
    <property type="match status" value="1"/>
</dbReference>
<evidence type="ECO:0000313" key="6">
    <source>
        <dbReference type="Proteomes" id="UP000218323"/>
    </source>
</evidence>
<dbReference type="InterPro" id="IPR029044">
    <property type="entry name" value="Nucleotide-diphossugar_trans"/>
</dbReference>
<dbReference type="CDD" id="cd00761">
    <property type="entry name" value="Glyco_tranf_GTA_type"/>
    <property type="match status" value="1"/>
</dbReference>
<evidence type="ECO:0000256" key="3">
    <source>
        <dbReference type="ARBA" id="ARBA00022679"/>
    </source>
</evidence>
<dbReference type="PANTHER" id="PTHR43179:SF12">
    <property type="entry name" value="GALACTOFURANOSYLTRANSFERASE GLFT2"/>
    <property type="match status" value="1"/>
</dbReference>
<dbReference type="Gene3D" id="3.90.550.10">
    <property type="entry name" value="Spore Coat Polysaccharide Biosynthesis Protein SpsA, Chain A"/>
    <property type="match status" value="1"/>
</dbReference>
<dbReference type="InterPro" id="IPR001173">
    <property type="entry name" value="Glyco_trans_2-like"/>
</dbReference>
<dbReference type="Pfam" id="PF00535">
    <property type="entry name" value="Glycos_transf_2"/>
    <property type="match status" value="1"/>
</dbReference>
<organism evidence="5 6">
    <name type="scientific">Sphingomonas adhaesiva</name>
    <dbReference type="NCBI Taxonomy" id="28212"/>
    <lineage>
        <taxon>Bacteria</taxon>
        <taxon>Pseudomonadati</taxon>
        <taxon>Pseudomonadota</taxon>
        <taxon>Alphaproteobacteria</taxon>
        <taxon>Sphingomonadales</taxon>
        <taxon>Sphingomonadaceae</taxon>
        <taxon>Sphingomonas</taxon>
    </lineage>
</organism>
<keyword evidence="6" id="KW-1185">Reference proteome</keyword>
<dbReference type="GO" id="GO:0016757">
    <property type="term" value="F:glycosyltransferase activity"/>
    <property type="evidence" value="ECO:0007669"/>
    <property type="project" value="UniProtKB-KW"/>
</dbReference>
<sequence>MTPSIDVSLLVCTRNRAPSLRRLLASLSHALRAADGVTVEIVIVDNGSVDATAALIESWRGTEEAPVRLLHEPRPGLAVARNTALSAARGAVIAMTDDDCTVDRDFFRALKACFAEHGGPVVIGGRIRRGDPADLPITIKTEDHPMIAPPRSFPGGFVMGANLAFTASVAARTGAFDERFGAGALFAAAEDTDYLFRAMGLGIPVRYDPRIVVDHFHGRRETSEETDLLAGYSYGDGALYAKHLFRDPRILRFLLRDVADLTRDRWAPVTTHRDIPRFYRFRLRHKMRGMAAYARAALRSVAA</sequence>
<name>A0A2A4ID38_9SPHN</name>
<keyword evidence="3 5" id="KW-0808">Transferase</keyword>
<accession>A0A2A4ID38</accession>